<dbReference type="AlphaFoldDB" id="A0A087TP37"/>
<dbReference type="PANTHER" id="PTHR33568:SF3">
    <property type="entry name" value="DNA-DIRECTED DNA POLYMERASE"/>
    <property type="match status" value="1"/>
</dbReference>
<evidence type="ECO:0000313" key="2">
    <source>
        <dbReference type="EMBL" id="KFM66876.1"/>
    </source>
</evidence>
<gene>
    <name evidence="2" type="ORF">X975_15213</name>
</gene>
<dbReference type="Gene3D" id="3.40.960.10">
    <property type="entry name" value="VSR Endonuclease"/>
    <property type="match status" value="1"/>
</dbReference>
<organism evidence="2 3">
    <name type="scientific">Stegodyphus mimosarum</name>
    <name type="common">African social velvet spider</name>
    <dbReference type="NCBI Taxonomy" id="407821"/>
    <lineage>
        <taxon>Eukaryota</taxon>
        <taxon>Metazoa</taxon>
        <taxon>Ecdysozoa</taxon>
        <taxon>Arthropoda</taxon>
        <taxon>Chelicerata</taxon>
        <taxon>Arachnida</taxon>
        <taxon>Araneae</taxon>
        <taxon>Araneomorphae</taxon>
        <taxon>Entelegynae</taxon>
        <taxon>Eresoidea</taxon>
        <taxon>Eresidae</taxon>
        <taxon>Stegodyphus</taxon>
    </lineage>
</organism>
<dbReference type="Proteomes" id="UP000054359">
    <property type="component" value="Unassembled WGS sequence"/>
</dbReference>
<dbReference type="PANTHER" id="PTHR33568">
    <property type="entry name" value="DNA POLYMERASE"/>
    <property type="match status" value="1"/>
</dbReference>
<proteinExistence type="predicted"/>
<dbReference type="EMBL" id="KK116122">
    <property type="protein sequence ID" value="KFM66876.1"/>
    <property type="molecule type" value="Genomic_DNA"/>
</dbReference>
<dbReference type="STRING" id="407821.A0A087TP37"/>
<dbReference type="SUPFAM" id="SSF56672">
    <property type="entry name" value="DNA/RNA polymerases"/>
    <property type="match status" value="1"/>
</dbReference>
<feature type="region of interest" description="Disordered" evidence="1">
    <location>
        <begin position="356"/>
        <end position="381"/>
    </location>
</feature>
<protein>
    <recommendedName>
        <fullName evidence="4">DNA-directed DNA polymerase</fullName>
    </recommendedName>
</protein>
<dbReference type="PROSITE" id="PS51257">
    <property type="entry name" value="PROKAR_LIPOPROTEIN"/>
    <property type="match status" value="1"/>
</dbReference>
<accession>A0A087TP37</accession>
<dbReference type="GO" id="GO:0071897">
    <property type="term" value="P:DNA biosynthetic process"/>
    <property type="evidence" value="ECO:0007669"/>
    <property type="project" value="UniProtKB-ARBA"/>
</dbReference>
<dbReference type="OMA" id="SACMATH"/>
<dbReference type="InterPro" id="IPR043502">
    <property type="entry name" value="DNA/RNA_pol_sf"/>
</dbReference>
<evidence type="ECO:0008006" key="4">
    <source>
        <dbReference type="Google" id="ProtNLM"/>
    </source>
</evidence>
<reference evidence="2 3" key="1">
    <citation type="submission" date="2013-11" db="EMBL/GenBank/DDBJ databases">
        <title>Genome sequencing of Stegodyphus mimosarum.</title>
        <authorList>
            <person name="Bechsgaard J."/>
        </authorList>
    </citation>
    <scope>NUCLEOTIDE SEQUENCE [LARGE SCALE GENOMIC DNA]</scope>
</reference>
<evidence type="ECO:0000313" key="3">
    <source>
        <dbReference type="Proteomes" id="UP000054359"/>
    </source>
</evidence>
<dbReference type="OrthoDB" id="5985876at2759"/>
<feature type="non-terminal residue" evidence="2">
    <location>
        <position position="381"/>
    </location>
</feature>
<sequence length="381" mass="43670">MDILRCCCLKFRAQFLDVAGVDLFQYMTIVSACMATHRSGHIPADTIAMVPVYGYINSTNYSPDSIRWLNSVADSEGLQIQHALNGSGEHKIAEISVDGFCQLTQTVYQFQGCFFHGCSSCYDGDIIHPFKGVSMATLREKTEEIAGKLRAQGLTVIEMWEHEFQRQKEENPDLQAFLNDHHLRDRLNPRESFFGGRTNALKFFHDGEVNKYCDYPIGHPEIIKKATDVENYFGLTQCRVIPPFYLPIYEVYHFPPSSSSLFRSYIDLFLKIKQESSRWPANCVTSEDRLEYIRQYEEREGIKLDAAKVSKNLGSRKVAKLVLNSFWGRWGMNINKAQLNYVHTVPDLNKMLADPTKKEARRTVPTRRQLGKPAAKLEEFP</sequence>
<evidence type="ECO:0000256" key="1">
    <source>
        <dbReference type="SAM" id="MobiDB-lite"/>
    </source>
</evidence>
<keyword evidence="3" id="KW-1185">Reference proteome</keyword>
<name>A0A087TP37_STEMI</name>